<feature type="transmembrane region" description="Helical" evidence="1">
    <location>
        <begin position="94"/>
        <end position="116"/>
    </location>
</feature>
<dbReference type="Proteomes" id="UP000436088">
    <property type="component" value="Unassembled WGS sequence"/>
</dbReference>
<comment type="caution">
    <text evidence="2">The sequence shown here is derived from an EMBL/GenBank/DDBJ whole genome shotgun (WGS) entry which is preliminary data.</text>
</comment>
<keyword evidence="1" id="KW-0472">Membrane</keyword>
<gene>
    <name evidence="2" type="ORF">F3Y22_tig00112800pilonHSYRG00127</name>
</gene>
<accession>A0A6A2XAS7</accession>
<keyword evidence="1" id="KW-0812">Transmembrane</keyword>
<protein>
    <submittedName>
        <fullName evidence="2">Eukaryotic translation initiation factor 3 subunit L-like</fullName>
    </submittedName>
</protein>
<evidence type="ECO:0000313" key="2">
    <source>
        <dbReference type="EMBL" id="KAE8664405.1"/>
    </source>
</evidence>
<feature type="transmembrane region" description="Helical" evidence="1">
    <location>
        <begin position="200"/>
        <end position="223"/>
    </location>
</feature>
<name>A0A6A2XAS7_HIBSY</name>
<keyword evidence="3" id="KW-1185">Reference proteome</keyword>
<sequence length="398" mass="44602">MPKHEYESLREGDKAWTKLQRPILIGFIGIICIAIFACTVISLKIVFPGDVLKRPFCDDRRLQPLPLNAKGGGVGDSDLYPGAFYLTDQETVDYYWMVVFIPSMVIFLASAAYLVAGGSPWFPGSSILLMLSCESGITVAYSAPTRHGCLKAVENNYCASKRGGVRCLSILNVVFAIIFGLFALFLGSSLLTLGSSCSLPLFWCYEIASWGLVILYGGTAFFLRRRAAVILDEVESGSRTLGLEMLETNPLEVTPDVERRVNEGFKTWMGSSLLSSDEEDDSDSYHEPINHHFGPRSLFFLEKQTHALQLYYAQPSLSPPHRSSSFRRLIRLESRRRDLLPAAMARCSWCCLHYSLKTVNLIMTFLGIAMIVYSLWLQKMWNLGAAQLPSYPSLRKPW</sequence>
<dbReference type="GO" id="GO:0003743">
    <property type="term" value="F:translation initiation factor activity"/>
    <property type="evidence" value="ECO:0007669"/>
    <property type="project" value="UniProtKB-KW"/>
</dbReference>
<evidence type="ECO:0000256" key="1">
    <source>
        <dbReference type="SAM" id="Phobius"/>
    </source>
</evidence>
<dbReference type="PANTHER" id="PTHR36060">
    <property type="entry name" value="OS02G0272400 PROTEIN"/>
    <property type="match status" value="1"/>
</dbReference>
<dbReference type="AlphaFoldDB" id="A0A6A2XAS7"/>
<dbReference type="PANTHER" id="PTHR36060:SF1">
    <property type="entry name" value="OS02G0272400 PROTEIN"/>
    <property type="match status" value="1"/>
</dbReference>
<feature type="transmembrane region" description="Helical" evidence="1">
    <location>
        <begin position="170"/>
        <end position="194"/>
    </location>
</feature>
<organism evidence="2 3">
    <name type="scientific">Hibiscus syriacus</name>
    <name type="common">Rose of Sharon</name>
    <dbReference type="NCBI Taxonomy" id="106335"/>
    <lineage>
        <taxon>Eukaryota</taxon>
        <taxon>Viridiplantae</taxon>
        <taxon>Streptophyta</taxon>
        <taxon>Embryophyta</taxon>
        <taxon>Tracheophyta</taxon>
        <taxon>Spermatophyta</taxon>
        <taxon>Magnoliopsida</taxon>
        <taxon>eudicotyledons</taxon>
        <taxon>Gunneridae</taxon>
        <taxon>Pentapetalae</taxon>
        <taxon>rosids</taxon>
        <taxon>malvids</taxon>
        <taxon>Malvales</taxon>
        <taxon>Malvaceae</taxon>
        <taxon>Malvoideae</taxon>
        <taxon>Hibiscus</taxon>
    </lineage>
</organism>
<proteinExistence type="predicted"/>
<feature type="transmembrane region" description="Helical" evidence="1">
    <location>
        <begin position="23"/>
        <end position="47"/>
    </location>
</feature>
<reference evidence="2" key="1">
    <citation type="submission" date="2019-09" db="EMBL/GenBank/DDBJ databases">
        <title>Draft genome information of white flower Hibiscus syriacus.</title>
        <authorList>
            <person name="Kim Y.-M."/>
        </authorList>
    </citation>
    <scope>NUCLEOTIDE SEQUENCE [LARGE SCALE GENOMIC DNA]</scope>
    <source>
        <strain evidence="2">YM2019G1</strain>
    </source>
</reference>
<evidence type="ECO:0000313" key="3">
    <source>
        <dbReference type="Proteomes" id="UP000436088"/>
    </source>
</evidence>
<feature type="transmembrane region" description="Helical" evidence="1">
    <location>
        <begin position="361"/>
        <end position="377"/>
    </location>
</feature>
<dbReference type="EMBL" id="VEPZ02001652">
    <property type="protein sequence ID" value="KAE8664405.1"/>
    <property type="molecule type" value="Genomic_DNA"/>
</dbReference>
<keyword evidence="1" id="KW-1133">Transmembrane helix</keyword>